<evidence type="ECO:0000313" key="3">
    <source>
        <dbReference type="Proteomes" id="UP001501468"/>
    </source>
</evidence>
<evidence type="ECO:0000313" key="2">
    <source>
        <dbReference type="EMBL" id="GAA3690369.1"/>
    </source>
</evidence>
<keyword evidence="3" id="KW-1185">Reference proteome</keyword>
<gene>
    <name evidence="2" type="ORF">GCM10022399_02610</name>
</gene>
<feature type="region of interest" description="Disordered" evidence="1">
    <location>
        <begin position="1"/>
        <end position="31"/>
    </location>
</feature>
<accession>A0ABP7CL57</accession>
<dbReference type="EMBL" id="BAABDC010000001">
    <property type="protein sequence ID" value="GAA3690369.1"/>
    <property type="molecule type" value="Genomic_DNA"/>
</dbReference>
<dbReference type="Proteomes" id="UP001501468">
    <property type="component" value="Unassembled WGS sequence"/>
</dbReference>
<name>A0ABP7CL57_9MICO</name>
<proteinExistence type="predicted"/>
<reference evidence="3" key="1">
    <citation type="journal article" date="2019" name="Int. J. Syst. Evol. Microbiol.">
        <title>The Global Catalogue of Microorganisms (GCM) 10K type strain sequencing project: providing services to taxonomists for standard genome sequencing and annotation.</title>
        <authorList>
            <consortium name="The Broad Institute Genomics Platform"/>
            <consortium name="The Broad Institute Genome Sequencing Center for Infectious Disease"/>
            <person name="Wu L."/>
            <person name="Ma J."/>
        </authorList>
    </citation>
    <scope>NUCLEOTIDE SEQUENCE [LARGE SCALE GENOMIC DNA]</scope>
    <source>
        <strain evidence="3">JCM 17125</strain>
    </source>
</reference>
<organism evidence="2 3">
    <name type="scientific">Terrabacter ginsenosidimutans</name>
    <dbReference type="NCBI Taxonomy" id="490575"/>
    <lineage>
        <taxon>Bacteria</taxon>
        <taxon>Bacillati</taxon>
        <taxon>Actinomycetota</taxon>
        <taxon>Actinomycetes</taxon>
        <taxon>Micrococcales</taxon>
        <taxon>Intrasporangiaceae</taxon>
        <taxon>Terrabacter</taxon>
    </lineage>
</organism>
<evidence type="ECO:0000256" key="1">
    <source>
        <dbReference type="SAM" id="MobiDB-lite"/>
    </source>
</evidence>
<sequence length="75" mass="8022">MQGARNALSTQHARPAPEGQRARRRRVPPTGEATELALTGAFRAVTGIDPTPDPLPEASKHVYLLHVTVLSDAAK</sequence>
<comment type="caution">
    <text evidence="2">The sequence shown here is derived from an EMBL/GenBank/DDBJ whole genome shotgun (WGS) entry which is preliminary data.</text>
</comment>
<protein>
    <submittedName>
        <fullName evidence="2">Uncharacterized protein</fullName>
    </submittedName>
</protein>